<accession>A0A7W5BIY5</accession>
<gene>
    <name evidence="1" type="ORF">FHS26_001342</name>
</gene>
<name>A0A7W5BIY5_9HYPH</name>
<organism evidence="1 2">
    <name type="scientific">Rhizobium pisi</name>
    <dbReference type="NCBI Taxonomy" id="574561"/>
    <lineage>
        <taxon>Bacteria</taxon>
        <taxon>Pseudomonadati</taxon>
        <taxon>Pseudomonadota</taxon>
        <taxon>Alphaproteobacteria</taxon>
        <taxon>Hyphomicrobiales</taxon>
        <taxon>Rhizobiaceae</taxon>
        <taxon>Rhizobium/Agrobacterium group</taxon>
        <taxon>Rhizobium</taxon>
    </lineage>
</organism>
<sequence>MGSEAVMESAALCGSYFIPPSITGQSAVGPVAVIACGSPANFTNSLRIRRMA</sequence>
<evidence type="ECO:0000313" key="2">
    <source>
        <dbReference type="Proteomes" id="UP000518315"/>
    </source>
</evidence>
<proteinExistence type="predicted"/>
<protein>
    <submittedName>
        <fullName evidence="1">Uncharacterized protein</fullName>
    </submittedName>
</protein>
<comment type="caution">
    <text evidence="1">The sequence shown here is derived from an EMBL/GenBank/DDBJ whole genome shotgun (WGS) entry which is preliminary data.</text>
</comment>
<evidence type="ECO:0000313" key="1">
    <source>
        <dbReference type="EMBL" id="MBB3133629.1"/>
    </source>
</evidence>
<dbReference type="EMBL" id="JACHXH010000004">
    <property type="protein sequence ID" value="MBB3133629.1"/>
    <property type="molecule type" value="Genomic_DNA"/>
</dbReference>
<reference evidence="1 2" key="1">
    <citation type="submission" date="2020-08" db="EMBL/GenBank/DDBJ databases">
        <title>Genomic Encyclopedia of Type Strains, Phase III (KMG-III): the genomes of soil and plant-associated and newly described type strains.</title>
        <authorList>
            <person name="Whitman W."/>
        </authorList>
    </citation>
    <scope>NUCLEOTIDE SEQUENCE [LARGE SCALE GENOMIC DNA]</scope>
    <source>
        <strain evidence="1 2">CECT 4113</strain>
    </source>
</reference>
<keyword evidence="2" id="KW-1185">Reference proteome</keyword>
<dbReference type="Proteomes" id="UP000518315">
    <property type="component" value="Unassembled WGS sequence"/>
</dbReference>
<dbReference type="AlphaFoldDB" id="A0A7W5BIY5"/>